<comment type="caution">
    <text evidence="1">The sequence shown here is derived from an EMBL/GenBank/DDBJ whole genome shotgun (WGS) entry which is preliminary data.</text>
</comment>
<gene>
    <name evidence="1" type="ORF">NBG84_13740</name>
</gene>
<dbReference type="EMBL" id="JAMQAW010000010">
    <property type="protein sequence ID" value="MCM2389344.1"/>
    <property type="molecule type" value="Genomic_DNA"/>
</dbReference>
<organism evidence="1 2">
    <name type="scientific">Streptomyces albipurpureus</name>
    <dbReference type="NCBI Taxonomy" id="2897419"/>
    <lineage>
        <taxon>Bacteria</taxon>
        <taxon>Bacillati</taxon>
        <taxon>Actinomycetota</taxon>
        <taxon>Actinomycetes</taxon>
        <taxon>Kitasatosporales</taxon>
        <taxon>Streptomycetaceae</taxon>
        <taxon>Streptomyces</taxon>
    </lineage>
</organism>
<accession>A0ABT0UL54</accession>
<proteinExistence type="predicted"/>
<evidence type="ECO:0000313" key="2">
    <source>
        <dbReference type="Proteomes" id="UP001431429"/>
    </source>
</evidence>
<dbReference type="Pfam" id="PF04134">
    <property type="entry name" value="DCC1-like"/>
    <property type="match status" value="1"/>
</dbReference>
<protein>
    <submittedName>
        <fullName evidence="1">DUF393 domain-containing protein</fullName>
    </submittedName>
</protein>
<dbReference type="InterPro" id="IPR007263">
    <property type="entry name" value="DCC1-like"/>
</dbReference>
<evidence type="ECO:0000313" key="1">
    <source>
        <dbReference type="EMBL" id="MCM2389344.1"/>
    </source>
</evidence>
<reference evidence="1" key="1">
    <citation type="submission" date="2022-06" db="EMBL/GenBank/DDBJ databases">
        <title>Genome public.</title>
        <authorList>
            <person name="Sun Q."/>
        </authorList>
    </citation>
    <scope>NUCLEOTIDE SEQUENCE</scope>
    <source>
        <strain evidence="1">CWNU-1</strain>
    </source>
</reference>
<keyword evidence="2" id="KW-1185">Reference proteome</keyword>
<sequence length="140" mass="15276">MATPHEQRTPVTSLTVLYDANCSLCVHLRHWLKGQPQLVPLYLVPAGSDQARQLFPELDHARTMREITVIGDQGQIYSGSAAWIICLWALAEHRPKAHWLATPSGAPFVRGTMLAAAKYRELSGAGTGQAPCDDQCESPG</sequence>
<name>A0ABT0UL54_9ACTN</name>
<dbReference type="RefSeq" id="WP_250919667.1">
    <property type="nucleotide sequence ID" value="NZ_JAMQAW010000010.1"/>
</dbReference>
<dbReference type="Proteomes" id="UP001431429">
    <property type="component" value="Unassembled WGS sequence"/>
</dbReference>